<keyword evidence="3" id="KW-1133">Transmembrane helix</keyword>
<feature type="region of interest" description="Disordered" evidence="2">
    <location>
        <begin position="90"/>
        <end position="110"/>
    </location>
</feature>
<comment type="caution">
    <text evidence="5">The sequence shown here is derived from an EMBL/GenBank/DDBJ whole genome shotgun (WGS) entry which is preliminary data.</text>
</comment>
<dbReference type="EMBL" id="JAAFYZ010000019">
    <property type="protein sequence ID" value="MBS2546877.1"/>
    <property type="molecule type" value="Genomic_DNA"/>
</dbReference>
<evidence type="ECO:0000259" key="4">
    <source>
        <dbReference type="Pfam" id="PF03816"/>
    </source>
</evidence>
<protein>
    <submittedName>
        <fullName evidence="5">LCP family protein</fullName>
    </submittedName>
</protein>
<dbReference type="Pfam" id="PF03816">
    <property type="entry name" value="LytR_cpsA_psr"/>
    <property type="match status" value="1"/>
</dbReference>
<feature type="compositionally biased region" description="Basic and acidic residues" evidence="2">
    <location>
        <begin position="18"/>
        <end position="27"/>
    </location>
</feature>
<dbReference type="InterPro" id="IPR004474">
    <property type="entry name" value="LytR_CpsA_psr"/>
</dbReference>
<sequence>MDDQTTGPADRPDDADDARDTPADPRRPGSRRSRRHAGPADSGSMPRRRVVIICATSLSVLAIAGAAGLWSVYNRLNDNIRTVDIHADDAPGLPDALKPKPASPSPGAGAAMNVLLIGSDDRDGANAQYGDANSGARSDTTMLLHVAADRKSATVASIPRDSMVQTPTCTQPNGTQSQPQFGMFNAAFSIGGAACTVKTVETFSGLNIDHVLVVDFTGFKNIVNAIGGIPVHLDQAVNDPDSHLNLPAGTTVVNGDQALAFVRARHNLGDGSDIGRMSRQQQFLNSALDTLADNGTLNDPAKLYKVLDAATKALTTDPALGSLTALADFASDLKQVPRQQITYLTVPWQWYQPDPNRVQLAPMAQDLFTAMRQDAPVPADVLALSAKQGEQTTP</sequence>
<name>A0ABS5KLF9_9ACTN</name>
<feature type="transmembrane region" description="Helical" evidence="3">
    <location>
        <begin position="50"/>
        <end position="73"/>
    </location>
</feature>
<feature type="compositionally biased region" description="Basic residues" evidence="2">
    <location>
        <begin position="28"/>
        <end position="37"/>
    </location>
</feature>
<dbReference type="PANTHER" id="PTHR33392">
    <property type="entry name" value="POLYISOPRENYL-TEICHOIC ACID--PEPTIDOGLYCAN TEICHOIC ACID TRANSFERASE TAGU"/>
    <property type="match status" value="1"/>
</dbReference>
<dbReference type="PANTHER" id="PTHR33392:SF6">
    <property type="entry name" value="POLYISOPRENYL-TEICHOIC ACID--PEPTIDOGLYCAN TEICHOIC ACID TRANSFERASE TAGU"/>
    <property type="match status" value="1"/>
</dbReference>
<keyword evidence="3" id="KW-0812">Transmembrane</keyword>
<dbReference type="RefSeq" id="WP_212008516.1">
    <property type="nucleotide sequence ID" value="NZ_JAAFYZ010000019.1"/>
</dbReference>
<evidence type="ECO:0000256" key="1">
    <source>
        <dbReference type="ARBA" id="ARBA00006068"/>
    </source>
</evidence>
<dbReference type="NCBIfam" id="TIGR00350">
    <property type="entry name" value="lytR_cpsA_psr"/>
    <property type="match status" value="1"/>
</dbReference>
<feature type="compositionally biased region" description="Low complexity" evidence="2">
    <location>
        <begin position="93"/>
        <end position="110"/>
    </location>
</feature>
<gene>
    <name evidence="5" type="ORF">KGQ19_08340</name>
</gene>
<keyword evidence="6" id="KW-1185">Reference proteome</keyword>
<organism evidence="5 6">
    <name type="scientific">Catenulispora pinistramenti</name>
    <dbReference type="NCBI Taxonomy" id="2705254"/>
    <lineage>
        <taxon>Bacteria</taxon>
        <taxon>Bacillati</taxon>
        <taxon>Actinomycetota</taxon>
        <taxon>Actinomycetes</taxon>
        <taxon>Catenulisporales</taxon>
        <taxon>Catenulisporaceae</taxon>
        <taxon>Catenulispora</taxon>
    </lineage>
</organism>
<dbReference type="Proteomes" id="UP000730482">
    <property type="component" value="Unassembled WGS sequence"/>
</dbReference>
<evidence type="ECO:0000313" key="5">
    <source>
        <dbReference type="EMBL" id="MBS2546877.1"/>
    </source>
</evidence>
<evidence type="ECO:0000256" key="2">
    <source>
        <dbReference type="SAM" id="MobiDB-lite"/>
    </source>
</evidence>
<dbReference type="Gene3D" id="3.40.630.190">
    <property type="entry name" value="LCP protein"/>
    <property type="match status" value="1"/>
</dbReference>
<feature type="region of interest" description="Disordered" evidence="2">
    <location>
        <begin position="1"/>
        <end position="45"/>
    </location>
</feature>
<accession>A0ABS5KLF9</accession>
<feature type="domain" description="Cell envelope-related transcriptional attenuator" evidence="4">
    <location>
        <begin position="137"/>
        <end position="291"/>
    </location>
</feature>
<dbReference type="InterPro" id="IPR050922">
    <property type="entry name" value="LytR/CpsA/Psr_CW_biosynth"/>
</dbReference>
<reference evidence="5 6" key="1">
    <citation type="submission" date="2020-02" db="EMBL/GenBank/DDBJ databases">
        <title>Acidophilic actinobacteria isolated from forest soil.</title>
        <authorList>
            <person name="Golinska P."/>
        </authorList>
    </citation>
    <scope>NUCLEOTIDE SEQUENCE [LARGE SCALE GENOMIC DNA]</scope>
    <source>
        <strain evidence="5 6">NL8</strain>
    </source>
</reference>
<keyword evidence="3" id="KW-0472">Membrane</keyword>
<comment type="similarity">
    <text evidence="1">Belongs to the LytR/CpsA/Psr (LCP) family.</text>
</comment>
<evidence type="ECO:0000313" key="6">
    <source>
        <dbReference type="Proteomes" id="UP000730482"/>
    </source>
</evidence>
<proteinExistence type="inferred from homology"/>
<evidence type="ECO:0000256" key="3">
    <source>
        <dbReference type="SAM" id="Phobius"/>
    </source>
</evidence>